<evidence type="ECO:0000313" key="2">
    <source>
        <dbReference type="Proteomes" id="UP000030013"/>
    </source>
</evidence>
<dbReference type="AlphaFoldDB" id="A0A0A0JX80"/>
<dbReference type="eggNOG" id="COG0681">
    <property type="taxonomic scope" value="Bacteria"/>
</dbReference>
<proteinExistence type="predicted"/>
<dbReference type="STRING" id="1385519.N801_07850"/>
<dbReference type="SUPFAM" id="SSF51306">
    <property type="entry name" value="LexA/Signal peptidase"/>
    <property type="match status" value="1"/>
</dbReference>
<comment type="caution">
    <text evidence="1">The sequence shown here is derived from an EMBL/GenBank/DDBJ whole genome shotgun (WGS) entry which is preliminary data.</text>
</comment>
<reference evidence="1 2" key="1">
    <citation type="submission" date="2013-08" db="EMBL/GenBank/DDBJ databases">
        <title>The genome sequence of Knoellia aerolata.</title>
        <authorList>
            <person name="Zhu W."/>
            <person name="Wang G."/>
        </authorList>
    </citation>
    <scope>NUCLEOTIDE SEQUENCE [LARGE SCALE GENOMIC DNA]</scope>
    <source>
        <strain evidence="1 2">DSM 18566</strain>
    </source>
</reference>
<organism evidence="1 2">
    <name type="scientific">Knoellia aerolata DSM 18566</name>
    <dbReference type="NCBI Taxonomy" id="1385519"/>
    <lineage>
        <taxon>Bacteria</taxon>
        <taxon>Bacillati</taxon>
        <taxon>Actinomycetota</taxon>
        <taxon>Actinomycetes</taxon>
        <taxon>Micrococcales</taxon>
        <taxon>Intrasporangiaceae</taxon>
        <taxon>Knoellia</taxon>
    </lineage>
</organism>
<gene>
    <name evidence="1" type="ORF">N801_07850</name>
</gene>
<sequence>MRGRSMEPTLREGDLLLALWGAVVRDGDVAVVRLPRDAHGAARPVSVKRILGRDPDDPLRWWLDSDNAREGVTSFDVGSVPGEDVLAVVVGRIAPRPGRMRARPTP</sequence>
<dbReference type="CDD" id="cd06462">
    <property type="entry name" value="Peptidase_S24_S26"/>
    <property type="match status" value="1"/>
</dbReference>
<dbReference type="InterPro" id="IPR036286">
    <property type="entry name" value="LexA/Signal_pep-like_sf"/>
</dbReference>
<name>A0A0A0JX80_9MICO</name>
<dbReference type="EMBL" id="AVPL01000019">
    <property type="protein sequence ID" value="KGN41324.1"/>
    <property type="molecule type" value="Genomic_DNA"/>
</dbReference>
<accession>A0A0A0JX80</accession>
<protein>
    <submittedName>
        <fullName evidence="1">Signal peptidase</fullName>
    </submittedName>
</protein>
<dbReference type="Proteomes" id="UP000030013">
    <property type="component" value="Unassembled WGS sequence"/>
</dbReference>
<keyword evidence="2" id="KW-1185">Reference proteome</keyword>
<evidence type="ECO:0000313" key="1">
    <source>
        <dbReference type="EMBL" id="KGN41324.1"/>
    </source>
</evidence>
<dbReference type="Gene3D" id="2.10.109.10">
    <property type="entry name" value="Umud Fragment, subunit A"/>
    <property type="match status" value="1"/>
</dbReference>